<gene>
    <name evidence="9" type="ORF">GCM10023116_29620</name>
</gene>
<dbReference type="EMBL" id="BAABFL010000413">
    <property type="protein sequence ID" value="GAA4650679.1"/>
    <property type="molecule type" value="Genomic_DNA"/>
</dbReference>
<evidence type="ECO:0000256" key="1">
    <source>
        <dbReference type="ARBA" id="ARBA00007484"/>
    </source>
</evidence>
<evidence type="ECO:0000256" key="2">
    <source>
        <dbReference type="ARBA" id="ARBA00022763"/>
    </source>
</evidence>
<keyword evidence="10" id="KW-1185">Reference proteome</keyword>
<evidence type="ECO:0000259" key="8">
    <source>
        <dbReference type="Pfam" id="PF00717"/>
    </source>
</evidence>
<keyword evidence="2" id="KW-0227">DNA damage</keyword>
<keyword evidence="3 7" id="KW-0378">Hydrolase</keyword>
<comment type="caution">
    <text evidence="9">The sequence shown here is derived from an EMBL/GenBank/DDBJ whole genome shotgun (WGS) entry which is preliminary data.</text>
</comment>
<dbReference type="NCBIfam" id="NF007621">
    <property type="entry name" value="PRK10276.1"/>
    <property type="match status" value="1"/>
</dbReference>
<dbReference type="InterPro" id="IPR039418">
    <property type="entry name" value="LexA-like"/>
</dbReference>
<accession>A0ABP8V3V2</accession>
<dbReference type="Gene3D" id="2.10.109.10">
    <property type="entry name" value="Umud Fragment, subunit A"/>
    <property type="match status" value="1"/>
</dbReference>
<dbReference type="PANTHER" id="PTHR33516:SF2">
    <property type="entry name" value="LEXA REPRESSOR-RELATED"/>
    <property type="match status" value="1"/>
</dbReference>
<dbReference type="InterPro" id="IPR006197">
    <property type="entry name" value="Peptidase_S24_LexA"/>
</dbReference>
<evidence type="ECO:0000256" key="3">
    <source>
        <dbReference type="ARBA" id="ARBA00022801"/>
    </source>
</evidence>
<evidence type="ECO:0000256" key="5">
    <source>
        <dbReference type="ARBA" id="ARBA00023204"/>
    </source>
</evidence>
<dbReference type="Pfam" id="PF00717">
    <property type="entry name" value="Peptidase_S24"/>
    <property type="match status" value="1"/>
</dbReference>
<proteinExistence type="inferred from homology"/>
<dbReference type="InterPro" id="IPR015927">
    <property type="entry name" value="Peptidase_S24_S26A/B/C"/>
</dbReference>
<keyword evidence="5" id="KW-0234">DNA repair</keyword>
<keyword evidence="4 7" id="KW-0068">Autocatalytic cleavage</keyword>
<comment type="similarity">
    <text evidence="1 7">Belongs to the peptidase S24 family.</text>
</comment>
<reference evidence="10" key="1">
    <citation type="journal article" date="2019" name="Int. J. Syst. Evol. Microbiol.">
        <title>The Global Catalogue of Microorganisms (GCM) 10K type strain sequencing project: providing services to taxonomists for standard genome sequencing and annotation.</title>
        <authorList>
            <consortium name="The Broad Institute Genomics Platform"/>
            <consortium name="The Broad Institute Genome Sequencing Center for Infectious Disease"/>
            <person name="Wu L."/>
            <person name="Ma J."/>
        </authorList>
    </citation>
    <scope>NUCLEOTIDE SEQUENCE [LARGE SCALE GENOMIC DNA]</scope>
    <source>
        <strain evidence="10">JCM 17805</strain>
    </source>
</reference>
<name>A0ABP8V3V2_9GAMM</name>
<dbReference type="SUPFAM" id="SSF51306">
    <property type="entry name" value="LexA/Signal peptidase"/>
    <property type="match status" value="1"/>
</dbReference>
<dbReference type="PRINTS" id="PR00726">
    <property type="entry name" value="LEXASERPTASE"/>
</dbReference>
<dbReference type="RefSeq" id="WP_345196899.1">
    <property type="nucleotide sequence ID" value="NZ_BAABFL010000413.1"/>
</dbReference>
<dbReference type="InterPro" id="IPR036286">
    <property type="entry name" value="LexA/Signal_pep-like_sf"/>
</dbReference>
<evidence type="ECO:0000256" key="7">
    <source>
        <dbReference type="RuleBase" id="RU003991"/>
    </source>
</evidence>
<evidence type="ECO:0000313" key="10">
    <source>
        <dbReference type="Proteomes" id="UP001500604"/>
    </source>
</evidence>
<evidence type="ECO:0000313" key="9">
    <source>
        <dbReference type="EMBL" id="GAA4650679.1"/>
    </source>
</evidence>
<keyword evidence="6" id="KW-0742">SOS response</keyword>
<protein>
    <submittedName>
        <fullName evidence="9">Translesion error-prone DNA polymerase V autoproteolytic subunit</fullName>
    </submittedName>
</protein>
<feature type="domain" description="Peptidase S24/S26A/S26B/S26C" evidence="8">
    <location>
        <begin position="22"/>
        <end position="133"/>
    </location>
</feature>
<dbReference type="PANTHER" id="PTHR33516">
    <property type="entry name" value="LEXA REPRESSOR"/>
    <property type="match status" value="1"/>
</dbReference>
<sequence>MKPVMHKVAKSFSEYPYYACPAACGFPSPAADYLEDRLSLDQLLVEHPAATFFARAQGDSMLGAGIHDGDLLIIDRALTAQDGDIIIALLDGELLVKRLYRRHGRVELHSENTDYSPIIMDGDATLDVWGVVIHVIHSLR</sequence>
<dbReference type="Proteomes" id="UP001500604">
    <property type="component" value="Unassembled WGS sequence"/>
</dbReference>
<evidence type="ECO:0000256" key="4">
    <source>
        <dbReference type="ARBA" id="ARBA00022813"/>
    </source>
</evidence>
<evidence type="ECO:0000256" key="6">
    <source>
        <dbReference type="ARBA" id="ARBA00023236"/>
    </source>
</evidence>
<dbReference type="CDD" id="cd06529">
    <property type="entry name" value="S24_LexA-like"/>
    <property type="match status" value="1"/>
</dbReference>
<organism evidence="9 10">
    <name type="scientific">Kistimonas scapharcae</name>
    <dbReference type="NCBI Taxonomy" id="1036133"/>
    <lineage>
        <taxon>Bacteria</taxon>
        <taxon>Pseudomonadati</taxon>
        <taxon>Pseudomonadota</taxon>
        <taxon>Gammaproteobacteria</taxon>
        <taxon>Oceanospirillales</taxon>
        <taxon>Endozoicomonadaceae</taxon>
        <taxon>Kistimonas</taxon>
    </lineage>
</organism>
<dbReference type="InterPro" id="IPR050077">
    <property type="entry name" value="LexA_repressor"/>
</dbReference>